<evidence type="ECO:0000313" key="2">
    <source>
        <dbReference type="Proteomes" id="UP001051844"/>
    </source>
</evidence>
<dbReference type="RefSeq" id="WP_203626874.1">
    <property type="nucleotide sequence ID" value="NZ_BNDZ01000003.1"/>
</dbReference>
<comment type="caution">
    <text evidence="1">The sequence shown here is derived from an EMBL/GenBank/DDBJ whole genome shotgun (WGS) entry which is preliminary data.</text>
</comment>
<organism evidence="1 2">
    <name type="scientific">Streptomyces albidoflavus</name>
    <dbReference type="NCBI Taxonomy" id="1886"/>
    <lineage>
        <taxon>Bacteria</taxon>
        <taxon>Bacillati</taxon>
        <taxon>Actinomycetota</taxon>
        <taxon>Actinomycetes</taxon>
        <taxon>Kitasatosporales</taxon>
        <taxon>Streptomycetaceae</taxon>
        <taxon>Streptomyces</taxon>
        <taxon>Streptomyces albidoflavus group</taxon>
    </lineage>
</organism>
<accession>A0AA37FAP5</accession>
<protein>
    <submittedName>
        <fullName evidence="1">Uncharacterized protein</fullName>
    </submittedName>
</protein>
<proteinExistence type="predicted"/>
<evidence type="ECO:0000313" key="1">
    <source>
        <dbReference type="EMBL" id="GHI43879.1"/>
    </source>
</evidence>
<dbReference type="Proteomes" id="UP001051844">
    <property type="component" value="Unassembled WGS sequence"/>
</dbReference>
<dbReference type="EMBL" id="BNDZ01000003">
    <property type="protein sequence ID" value="GHI43879.1"/>
    <property type="molecule type" value="Genomic_DNA"/>
</dbReference>
<reference evidence="1" key="1">
    <citation type="submission" date="2022-09" db="EMBL/GenBank/DDBJ databases">
        <title>Whole genome shotgun sequence of Streptomyces albidoflavus NBRC 12854.</title>
        <authorList>
            <person name="Komaki H."/>
            <person name="Tamura T."/>
        </authorList>
    </citation>
    <scope>NUCLEOTIDE SEQUENCE</scope>
    <source>
        <strain evidence="1">NBRC 12854</strain>
    </source>
</reference>
<name>A0AA37FAP5_9ACTN</name>
<dbReference type="AlphaFoldDB" id="A0AA37FAP5"/>
<sequence>MISDGRSPESAAKAVLYVCADRGRQMLSLAAERALAEGRAFAERHELTIAVVVTDRYGEPDPGRRPGWLKVWELAAAGGIEAVLVRWPAAIAPDVVREYQDRETRWLQGHGVQVRYTWLL</sequence>
<gene>
    <name evidence="1" type="ORF">ScoT_00530</name>
</gene>